<feature type="compositionally biased region" description="Polar residues" evidence="1">
    <location>
        <begin position="153"/>
        <end position="181"/>
    </location>
</feature>
<evidence type="ECO:0000313" key="3">
    <source>
        <dbReference type="EMBL" id="CAG8554707.1"/>
    </source>
</evidence>
<evidence type="ECO:0000256" key="2">
    <source>
        <dbReference type="SAM" id="Phobius"/>
    </source>
</evidence>
<keyword evidence="2" id="KW-1133">Transmembrane helix</keyword>
<gene>
    <name evidence="3" type="ORF">FCALED_LOCUS6297</name>
</gene>
<feature type="region of interest" description="Disordered" evidence="1">
    <location>
        <begin position="124"/>
        <end position="184"/>
    </location>
</feature>
<name>A0A9N9FT86_9GLOM</name>
<reference evidence="3" key="1">
    <citation type="submission" date="2021-06" db="EMBL/GenBank/DDBJ databases">
        <authorList>
            <person name="Kallberg Y."/>
            <person name="Tangrot J."/>
            <person name="Rosling A."/>
        </authorList>
    </citation>
    <scope>NUCLEOTIDE SEQUENCE</scope>
    <source>
        <strain evidence="3">UK204</strain>
    </source>
</reference>
<accession>A0A9N9FT86</accession>
<keyword evidence="4" id="KW-1185">Reference proteome</keyword>
<organism evidence="3 4">
    <name type="scientific">Funneliformis caledonium</name>
    <dbReference type="NCBI Taxonomy" id="1117310"/>
    <lineage>
        <taxon>Eukaryota</taxon>
        <taxon>Fungi</taxon>
        <taxon>Fungi incertae sedis</taxon>
        <taxon>Mucoromycota</taxon>
        <taxon>Glomeromycotina</taxon>
        <taxon>Glomeromycetes</taxon>
        <taxon>Glomerales</taxon>
        <taxon>Glomeraceae</taxon>
        <taxon>Funneliformis</taxon>
    </lineage>
</organism>
<evidence type="ECO:0000256" key="1">
    <source>
        <dbReference type="SAM" id="MobiDB-lite"/>
    </source>
</evidence>
<evidence type="ECO:0000313" key="4">
    <source>
        <dbReference type="Proteomes" id="UP000789570"/>
    </source>
</evidence>
<sequence>MDSLLEDARIALRIILEQAPQLLVNGVDSPESIICCICLNEVTLMQTQRCPKCRNPIEISVSEDTVNATESSIAVEEIEYSNEDMWIDYDALTNFQTDFNPDLTLEIPLNSPNINIELSSNIASSSNTSHIPNTTDSSITSFNSNASRRRNPTRSARPTNLSETSVSSPGLLSGESVSAPSRRNRRIERLERDIPLIIRELNTVPNESFIATDLQSQRGDSSSGGILEQIYNLYRESDDAETNARDANHLAISSNFRFGTVLENRYAMLLPASGNDHNAREALNNEVEGLFPDINQSIMGMQSIQVLFNTSEVIYVLIFIGSIFTTIWHILRVSRQQLTNIDPVQASRITMAVQTHLELIFNKKFGDINSTLENIEVSTDALLNRLYSKETSLDDEIKTYLTKKFNEVNAENHENMLALYDKLLNIEGRVWSANDEQYDNFMTNTARFSEQLNRYTRSNDEILTIREKLDHLEGYLRILAPHILNITPVSSSNDSSSFTERTGYRDGCIGVGAACQIVNTVVAAGLR</sequence>
<feature type="compositionally biased region" description="Polar residues" evidence="1">
    <location>
        <begin position="132"/>
        <end position="146"/>
    </location>
</feature>
<dbReference type="Proteomes" id="UP000789570">
    <property type="component" value="Unassembled WGS sequence"/>
</dbReference>
<comment type="caution">
    <text evidence="3">The sequence shown here is derived from an EMBL/GenBank/DDBJ whole genome shotgun (WGS) entry which is preliminary data.</text>
</comment>
<keyword evidence="2" id="KW-0472">Membrane</keyword>
<dbReference type="EMBL" id="CAJVPQ010001469">
    <property type="protein sequence ID" value="CAG8554707.1"/>
    <property type="molecule type" value="Genomic_DNA"/>
</dbReference>
<protein>
    <submittedName>
        <fullName evidence="3">2797_t:CDS:1</fullName>
    </submittedName>
</protein>
<feature type="transmembrane region" description="Helical" evidence="2">
    <location>
        <begin position="313"/>
        <end position="331"/>
    </location>
</feature>
<dbReference type="OrthoDB" id="2407894at2759"/>
<proteinExistence type="predicted"/>
<dbReference type="AlphaFoldDB" id="A0A9N9FT86"/>
<keyword evidence="2" id="KW-0812">Transmembrane</keyword>